<organism evidence="1 2">
    <name type="scientific">Exidia glandulosa HHB12029</name>
    <dbReference type="NCBI Taxonomy" id="1314781"/>
    <lineage>
        <taxon>Eukaryota</taxon>
        <taxon>Fungi</taxon>
        <taxon>Dikarya</taxon>
        <taxon>Basidiomycota</taxon>
        <taxon>Agaricomycotina</taxon>
        <taxon>Agaricomycetes</taxon>
        <taxon>Auriculariales</taxon>
        <taxon>Exidiaceae</taxon>
        <taxon>Exidia</taxon>
    </lineage>
</organism>
<dbReference type="Proteomes" id="UP000077266">
    <property type="component" value="Unassembled WGS sequence"/>
</dbReference>
<protein>
    <submittedName>
        <fullName evidence="1">Uncharacterized protein</fullName>
    </submittedName>
</protein>
<gene>
    <name evidence="1" type="ORF">EXIGLDRAFT_356951</name>
</gene>
<evidence type="ECO:0000313" key="1">
    <source>
        <dbReference type="EMBL" id="KZV82045.1"/>
    </source>
</evidence>
<dbReference type="EMBL" id="KV426349">
    <property type="protein sequence ID" value="KZV82045.1"/>
    <property type="molecule type" value="Genomic_DNA"/>
</dbReference>
<reference evidence="1 2" key="1">
    <citation type="journal article" date="2016" name="Mol. Biol. Evol.">
        <title>Comparative Genomics of Early-Diverging Mushroom-Forming Fungi Provides Insights into the Origins of Lignocellulose Decay Capabilities.</title>
        <authorList>
            <person name="Nagy L.G."/>
            <person name="Riley R."/>
            <person name="Tritt A."/>
            <person name="Adam C."/>
            <person name="Daum C."/>
            <person name="Floudas D."/>
            <person name="Sun H."/>
            <person name="Yadav J.S."/>
            <person name="Pangilinan J."/>
            <person name="Larsson K.H."/>
            <person name="Matsuura K."/>
            <person name="Barry K."/>
            <person name="Labutti K."/>
            <person name="Kuo R."/>
            <person name="Ohm R.A."/>
            <person name="Bhattacharya S.S."/>
            <person name="Shirouzu T."/>
            <person name="Yoshinaga Y."/>
            <person name="Martin F.M."/>
            <person name="Grigoriev I.V."/>
            <person name="Hibbett D.S."/>
        </authorList>
    </citation>
    <scope>NUCLEOTIDE SEQUENCE [LARGE SCALE GENOMIC DNA]</scope>
    <source>
        <strain evidence="1 2">HHB12029</strain>
    </source>
</reference>
<dbReference type="InParanoid" id="A0A165C930"/>
<keyword evidence="2" id="KW-1185">Reference proteome</keyword>
<sequence length="153" mass="17092">MRGQAGQQAFSEGAKRALAADPWVSRPSDHVVWVSYRLGPKSSRRAASRKSRLPEGCTYASGPRTHRPRGAWDVFSALATCSRLRTTSLLSRYTLDRQPVYPLRDRGESWCSAPVFTLARGFVPSWPLHSNSFALARWLQLSNSRSLGGRMTQ</sequence>
<proteinExistence type="predicted"/>
<dbReference type="AlphaFoldDB" id="A0A165C930"/>
<accession>A0A165C930</accession>
<evidence type="ECO:0000313" key="2">
    <source>
        <dbReference type="Proteomes" id="UP000077266"/>
    </source>
</evidence>
<name>A0A165C930_EXIGL</name>